<organism evidence="3 4">
    <name type="scientific">Hermetia illucens</name>
    <name type="common">Black soldier fly</name>
    <dbReference type="NCBI Taxonomy" id="343691"/>
    <lineage>
        <taxon>Eukaryota</taxon>
        <taxon>Metazoa</taxon>
        <taxon>Ecdysozoa</taxon>
        <taxon>Arthropoda</taxon>
        <taxon>Hexapoda</taxon>
        <taxon>Insecta</taxon>
        <taxon>Pterygota</taxon>
        <taxon>Neoptera</taxon>
        <taxon>Endopterygota</taxon>
        <taxon>Diptera</taxon>
        <taxon>Brachycera</taxon>
        <taxon>Stratiomyomorpha</taxon>
        <taxon>Stratiomyidae</taxon>
        <taxon>Hermetiinae</taxon>
        <taxon>Hermetia</taxon>
    </lineage>
</organism>
<gene>
    <name evidence="3" type="ORF">HERILL_LOCUS14841</name>
</gene>
<dbReference type="InParanoid" id="A0A7R8Z0C2"/>
<keyword evidence="2" id="KW-0325">Glycoprotein</keyword>
<evidence type="ECO:0000256" key="2">
    <source>
        <dbReference type="ARBA" id="ARBA00023180"/>
    </source>
</evidence>
<dbReference type="EMBL" id="LR899014">
    <property type="protein sequence ID" value="CAD7092484.1"/>
    <property type="molecule type" value="Genomic_DNA"/>
</dbReference>
<keyword evidence="4" id="KW-1185">Reference proteome</keyword>
<dbReference type="Proteomes" id="UP000594454">
    <property type="component" value="Chromosome 6"/>
</dbReference>
<evidence type="ECO:0008006" key="5">
    <source>
        <dbReference type="Google" id="ProtNLM"/>
    </source>
</evidence>
<protein>
    <recommendedName>
        <fullName evidence="5">Protein sleepless</fullName>
    </recommendedName>
</protein>
<sequence length="171" mass="19509">MNNEWDAIEASGGEQKKGSCSAIQCYRCVVTPTYRSDFNTTIPLCSKFEETDEFVIDCPYSTMCQKKVLRMELQKDHVIETVTRGCANQKYTDQVFKQGAWRREHKVEEPYSEECREFKENTLSASSTTYCHCRGNLCNSATKDSAGYHTDAMAVIFVFNAMKYLRSGTAH</sequence>
<dbReference type="OrthoDB" id="6329445at2759"/>
<keyword evidence="1" id="KW-0732">Signal</keyword>
<dbReference type="Pfam" id="PF17064">
    <property type="entry name" value="QVR"/>
    <property type="match status" value="1"/>
</dbReference>
<evidence type="ECO:0000313" key="3">
    <source>
        <dbReference type="EMBL" id="CAD7092484.1"/>
    </source>
</evidence>
<dbReference type="GO" id="GO:0032222">
    <property type="term" value="P:regulation of synaptic transmission, cholinergic"/>
    <property type="evidence" value="ECO:0007669"/>
    <property type="project" value="InterPro"/>
</dbReference>
<name>A0A7R8Z0C2_HERIL</name>
<accession>A0A7R8Z0C2</accession>
<proteinExistence type="predicted"/>
<dbReference type="InterPro" id="IPR031424">
    <property type="entry name" value="QVR-like"/>
</dbReference>
<dbReference type="GO" id="GO:0030431">
    <property type="term" value="P:sleep"/>
    <property type="evidence" value="ECO:0007669"/>
    <property type="project" value="InterPro"/>
</dbReference>
<evidence type="ECO:0000256" key="1">
    <source>
        <dbReference type="ARBA" id="ARBA00022729"/>
    </source>
</evidence>
<dbReference type="AlphaFoldDB" id="A0A7R8Z0C2"/>
<reference evidence="3 4" key="1">
    <citation type="submission" date="2020-11" db="EMBL/GenBank/DDBJ databases">
        <authorList>
            <person name="Wallbank WR R."/>
            <person name="Pardo Diaz C."/>
            <person name="Kozak K."/>
            <person name="Martin S."/>
            <person name="Jiggins C."/>
            <person name="Moest M."/>
            <person name="Warren A I."/>
            <person name="Generalovic N T."/>
            <person name="Byers J.R.P. K."/>
            <person name="Montejo-Kovacevich G."/>
            <person name="Yen C E."/>
        </authorList>
    </citation>
    <scope>NUCLEOTIDE SEQUENCE [LARGE SCALE GENOMIC DNA]</scope>
</reference>
<evidence type="ECO:0000313" key="4">
    <source>
        <dbReference type="Proteomes" id="UP000594454"/>
    </source>
</evidence>